<dbReference type="GO" id="GO:0005829">
    <property type="term" value="C:cytosol"/>
    <property type="evidence" value="ECO:0007669"/>
    <property type="project" value="TreeGrafter"/>
</dbReference>
<accession>A0A382BD18</accession>
<dbReference type="CDD" id="cd09007">
    <property type="entry name" value="NP-I_spr0068"/>
    <property type="match status" value="1"/>
</dbReference>
<evidence type="ECO:0000259" key="1">
    <source>
        <dbReference type="Pfam" id="PF01048"/>
    </source>
</evidence>
<dbReference type="AlphaFoldDB" id="A0A382BD18"/>
<evidence type="ECO:0000313" key="2">
    <source>
        <dbReference type="EMBL" id="SVB11668.1"/>
    </source>
</evidence>
<name>A0A382BD18_9ZZZZ</name>
<dbReference type="InterPro" id="IPR000845">
    <property type="entry name" value="Nucleoside_phosphorylase_d"/>
</dbReference>
<dbReference type="SUPFAM" id="SSF53167">
    <property type="entry name" value="Purine and uridine phosphorylases"/>
    <property type="match status" value="1"/>
</dbReference>
<dbReference type="PANTHER" id="PTHR43691">
    <property type="entry name" value="URIDINE PHOSPHORYLASE"/>
    <property type="match status" value="1"/>
</dbReference>
<protein>
    <recommendedName>
        <fullName evidence="1">Nucleoside phosphorylase domain-containing protein</fullName>
    </recommendedName>
</protein>
<dbReference type="EMBL" id="UINC01029254">
    <property type="protein sequence ID" value="SVB11668.1"/>
    <property type="molecule type" value="Genomic_DNA"/>
</dbReference>
<gene>
    <name evidence="2" type="ORF">METZ01_LOCUS164522</name>
</gene>
<sequence length="223" mass="24961">MMIFASQVLYELKDKLDLWTSPDRFAFFGGDCEFYRVRGNEEMGFIEGTIGAPIGSSALDTAIARGVTEVFILGLCGAVSSDLRIGDLVIPNEAIREEGTSYHYAPSEKAARPNKSAYFRLKEYTENTEHTVHTGKTVSTDAPYRQTINRELGWRESGIIGVDMEMSALFTVAKYRDIPAVGLFVVSDDHDLTGVHDWEWNRNSFHESLQSTVVLLSNFIMQS</sequence>
<dbReference type="InterPro" id="IPR035994">
    <property type="entry name" value="Nucleoside_phosphorylase_sf"/>
</dbReference>
<proteinExistence type="predicted"/>
<dbReference type="GO" id="GO:0009116">
    <property type="term" value="P:nucleoside metabolic process"/>
    <property type="evidence" value="ECO:0007669"/>
    <property type="project" value="InterPro"/>
</dbReference>
<feature type="domain" description="Nucleoside phosphorylase" evidence="1">
    <location>
        <begin position="47"/>
        <end position="200"/>
    </location>
</feature>
<dbReference type="PANTHER" id="PTHR43691:SF6">
    <property type="entry name" value="AMP NUCLEOSIDASE"/>
    <property type="match status" value="1"/>
</dbReference>
<dbReference type="Pfam" id="PF01048">
    <property type="entry name" value="PNP_UDP_1"/>
    <property type="match status" value="1"/>
</dbReference>
<reference evidence="2" key="1">
    <citation type="submission" date="2018-05" db="EMBL/GenBank/DDBJ databases">
        <authorList>
            <person name="Lanie J.A."/>
            <person name="Ng W.-L."/>
            <person name="Kazmierczak K.M."/>
            <person name="Andrzejewski T.M."/>
            <person name="Davidsen T.M."/>
            <person name="Wayne K.J."/>
            <person name="Tettelin H."/>
            <person name="Glass J.I."/>
            <person name="Rusch D."/>
            <person name="Podicherti R."/>
            <person name="Tsui H.-C.T."/>
            <person name="Winkler M.E."/>
        </authorList>
    </citation>
    <scope>NUCLEOTIDE SEQUENCE</scope>
</reference>
<dbReference type="Gene3D" id="3.40.50.1580">
    <property type="entry name" value="Nucleoside phosphorylase domain"/>
    <property type="match status" value="1"/>
</dbReference>
<dbReference type="GO" id="GO:0003824">
    <property type="term" value="F:catalytic activity"/>
    <property type="evidence" value="ECO:0007669"/>
    <property type="project" value="InterPro"/>
</dbReference>
<organism evidence="2">
    <name type="scientific">marine metagenome</name>
    <dbReference type="NCBI Taxonomy" id="408172"/>
    <lineage>
        <taxon>unclassified sequences</taxon>
        <taxon>metagenomes</taxon>
        <taxon>ecological metagenomes</taxon>
    </lineage>
</organism>